<keyword evidence="3" id="KW-1185">Reference proteome</keyword>
<dbReference type="AlphaFoldDB" id="A0A087AZP7"/>
<dbReference type="SUPFAM" id="SSF55729">
    <property type="entry name" value="Acyl-CoA N-acyltransferases (Nat)"/>
    <property type="match status" value="1"/>
</dbReference>
<dbReference type="Proteomes" id="UP000029067">
    <property type="component" value="Unassembled WGS sequence"/>
</dbReference>
<organism evidence="2 3">
    <name type="scientific">Bifidobacterium cuniculi</name>
    <dbReference type="NCBI Taxonomy" id="1688"/>
    <lineage>
        <taxon>Bacteria</taxon>
        <taxon>Bacillati</taxon>
        <taxon>Actinomycetota</taxon>
        <taxon>Actinomycetes</taxon>
        <taxon>Bifidobacteriales</taxon>
        <taxon>Bifidobacteriaceae</taxon>
        <taxon>Bifidobacterium</taxon>
    </lineage>
</organism>
<dbReference type="PROSITE" id="PS51186">
    <property type="entry name" value="GNAT"/>
    <property type="match status" value="1"/>
</dbReference>
<dbReference type="GO" id="GO:0016747">
    <property type="term" value="F:acyltransferase activity, transferring groups other than amino-acyl groups"/>
    <property type="evidence" value="ECO:0007669"/>
    <property type="project" value="InterPro"/>
</dbReference>
<evidence type="ECO:0000313" key="2">
    <source>
        <dbReference type="EMBL" id="KFI64247.1"/>
    </source>
</evidence>
<comment type="caution">
    <text evidence="2">The sequence shown here is derived from an EMBL/GenBank/DDBJ whole genome shotgun (WGS) entry which is preliminary data.</text>
</comment>
<dbReference type="InterPro" id="IPR016181">
    <property type="entry name" value="Acyl_CoA_acyltransferase"/>
</dbReference>
<dbReference type="STRING" id="1688.BCUN_2112"/>
<gene>
    <name evidence="2" type="ORF">BCUN_2112</name>
</gene>
<sequence length="190" mass="20925">MTGTRTIRNAATARELEESLRLVQDVFTESENAHNALEVRRLVEETRAANLYVPELDLIMLEDDAVIGSAVFSRLQLTGDTHTILLLAPVAVRTDRQRRHVSKELIEYGFGKARAMGYPAVLVEGNPDNYRSRGFVTAADFGILSGEGVQLPAPECLMVRELVDGALGGIRGQADYLHDAAIRDSVRCRC</sequence>
<dbReference type="RefSeq" id="WP_033517778.1">
    <property type="nucleotide sequence ID" value="NZ_JGYV01000005.1"/>
</dbReference>
<proteinExistence type="predicted"/>
<name>A0A087AZP7_9BIFI</name>
<dbReference type="Pfam" id="PF13527">
    <property type="entry name" value="Acetyltransf_9"/>
    <property type="match status" value="1"/>
</dbReference>
<dbReference type="OrthoDB" id="9797178at2"/>
<accession>A0A087AZP7</accession>
<dbReference type="InterPro" id="IPR000182">
    <property type="entry name" value="GNAT_dom"/>
</dbReference>
<dbReference type="eggNOG" id="COG3153">
    <property type="taxonomic scope" value="Bacteria"/>
</dbReference>
<evidence type="ECO:0000259" key="1">
    <source>
        <dbReference type="PROSITE" id="PS51186"/>
    </source>
</evidence>
<protein>
    <submittedName>
        <fullName evidence="2">Acetyltransferase, GNAT family</fullName>
    </submittedName>
</protein>
<dbReference type="EMBL" id="JGYV01000005">
    <property type="protein sequence ID" value="KFI64247.1"/>
    <property type="molecule type" value="Genomic_DNA"/>
</dbReference>
<evidence type="ECO:0000313" key="3">
    <source>
        <dbReference type="Proteomes" id="UP000029067"/>
    </source>
</evidence>
<keyword evidence="2" id="KW-0808">Transferase</keyword>
<dbReference type="Gene3D" id="3.40.630.30">
    <property type="match status" value="1"/>
</dbReference>
<reference evidence="2 3" key="1">
    <citation type="submission" date="2014-03" db="EMBL/GenBank/DDBJ databases">
        <title>Genomics of Bifidobacteria.</title>
        <authorList>
            <person name="Ventura M."/>
            <person name="Milani C."/>
            <person name="Lugli G.A."/>
        </authorList>
    </citation>
    <scope>NUCLEOTIDE SEQUENCE [LARGE SCALE GENOMIC DNA]</scope>
    <source>
        <strain evidence="2 3">LMG 10738</strain>
    </source>
</reference>
<feature type="domain" description="N-acetyltransferase" evidence="1">
    <location>
        <begin position="5"/>
        <end position="163"/>
    </location>
</feature>
<dbReference type="CDD" id="cd04301">
    <property type="entry name" value="NAT_SF"/>
    <property type="match status" value="1"/>
</dbReference>